<dbReference type="PROSITE" id="PS50297">
    <property type="entry name" value="ANK_REP_REGION"/>
    <property type="match status" value="4"/>
</dbReference>
<dbReference type="Pfam" id="PF00226">
    <property type="entry name" value="DnaJ"/>
    <property type="match status" value="1"/>
</dbReference>
<dbReference type="Gene3D" id="1.10.287.110">
    <property type="entry name" value="DnaJ domain"/>
    <property type="match status" value="1"/>
</dbReference>
<gene>
    <name evidence="5" type="ORF">BJG266_LOCUS25914</name>
    <name evidence="6" type="ORF">QVE165_LOCUS38283</name>
</gene>
<dbReference type="CDD" id="cd06257">
    <property type="entry name" value="DnaJ"/>
    <property type="match status" value="1"/>
</dbReference>
<dbReference type="InterPro" id="IPR036770">
    <property type="entry name" value="Ankyrin_rpt-contain_sf"/>
</dbReference>
<dbReference type="SMART" id="SM00271">
    <property type="entry name" value="DnaJ"/>
    <property type="match status" value="1"/>
</dbReference>
<dbReference type="Proteomes" id="UP000663832">
    <property type="component" value="Unassembled WGS sequence"/>
</dbReference>
<dbReference type="PRINTS" id="PR01415">
    <property type="entry name" value="ANKYRIN"/>
</dbReference>
<name>A0A815MH09_9BILA</name>
<dbReference type="AlphaFoldDB" id="A0A815MH09"/>
<dbReference type="SUPFAM" id="SSF48403">
    <property type="entry name" value="Ankyrin repeat"/>
    <property type="match status" value="1"/>
</dbReference>
<proteinExistence type="predicted"/>
<dbReference type="GO" id="GO:0004842">
    <property type="term" value="F:ubiquitin-protein transferase activity"/>
    <property type="evidence" value="ECO:0007669"/>
    <property type="project" value="TreeGrafter"/>
</dbReference>
<dbReference type="Proteomes" id="UP000663877">
    <property type="component" value="Unassembled WGS sequence"/>
</dbReference>
<keyword evidence="2 3" id="KW-0040">ANK repeat</keyword>
<dbReference type="PRINTS" id="PR00625">
    <property type="entry name" value="JDOMAIN"/>
</dbReference>
<feature type="repeat" description="ANK" evidence="3">
    <location>
        <begin position="153"/>
        <end position="185"/>
    </location>
</feature>
<dbReference type="Pfam" id="PF12796">
    <property type="entry name" value="Ank_2"/>
    <property type="match status" value="3"/>
</dbReference>
<dbReference type="PANTHER" id="PTHR24171">
    <property type="entry name" value="ANKYRIN REPEAT DOMAIN-CONTAINING PROTEIN 39-RELATED"/>
    <property type="match status" value="1"/>
</dbReference>
<dbReference type="GO" id="GO:0031436">
    <property type="term" value="C:BRCA1-BARD1 complex"/>
    <property type="evidence" value="ECO:0007669"/>
    <property type="project" value="TreeGrafter"/>
</dbReference>
<dbReference type="PANTHER" id="PTHR24171:SF8">
    <property type="entry name" value="BRCA1-ASSOCIATED RING DOMAIN PROTEIN 1"/>
    <property type="match status" value="1"/>
</dbReference>
<sequence>MSSLTMTPYQNLQADEKSNNYELRKAYRERILEFKIDRQKSPENRQITSEKFRQICRAYETLSDHDKRQQYTDRKEWISDLSISKYTFQQLAAEPDLILELKQQFKNAKLRQMNAQDLVTKQTPLYCAARVCNIDAVNYLIEQDVNPDLIQRTGSTPLHAATFFGHEEIVRCLLESGANYGIKNKSGNLPEQESYNNNVRKVFIELKQTLFVRTANNQLEWFKNNINNISNHIDLQYYIQRQTLLHCACKKGYFDLAKCFIEQYSANLDLVDINLNSALHLATHNGHTEIVKYLLNKGANSTLINKWGMTAEQESIVHDTRVIELFRSIREKNMFEMARNGIVWWFEYYFNDHSPNEIDSNGTSLLYVACRFGHTSVAKWLLDKGAYINVQLREKRSTPLHGAVFHGHLSTVELLLTRGADINIKNQFDATVFDEVKRDDIKKVLKLYRDNLADDKILSVHLFGDGKSSGNEPLVKVQLHYDATINDLIKAIPDPLCNEYRWFSIARSPLDFDYEKTTLISAVCRARYVNIKFIDLPLCLIGYNSPRYINSGYTVRNECPSLNLRTLHNAFRLSRNKRLLHITAKLNEQQKFTVKNLLFSFAPNCADSNISIEINNIFPPDIEQFQLPESICIFQTTYRNQHDKLKDMPTVTISNESNIKLYTWFSNSGYWFSHSSQHNRLPRIGGIHALIRSVEIIPKSLYLLPDMFIQATAGQLFQARQIPVACLYLKICDPDLQHFPHIAYHGTSINAIQSILMDGLVMPSTVVSSGFRACPPSNHIARGTVAFGISDFANAIFVSPSIHYCLDSVYAVTFSYDDQRMIAVLECRVKENEFCTFPCTVKAYVAHPDDDLKAIEWRITSPAAIQITGILFIPVIKSRIEAARLRADKLEVNPNDLK</sequence>
<dbReference type="PROSITE" id="PS50076">
    <property type="entry name" value="DNAJ_2"/>
    <property type="match status" value="1"/>
</dbReference>
<feature type="repeat" description="ANK" evidence="3">
    <location>
        <begin position="361"/>
        <end position="393"/>
    </location>
</feature>
<dbReference type="SMART" id="SM00248">
    <property type="entry name" value="ANK"/>
    <property type="match status" value="6"/>
</dbReference>
<dbReference type="EMBL" id="CAJNOI010000207">
    <property type="protein sequence ID" value="CAF1183636.1"/>
    <property type="molecule type" value="Genomic_DNA"/>
</dbReference>
<dbReference type="PROSITE" id="PS00636">
    <property type="entry name" value="DNAJ_1"/>
    <property type="match status" value="1"/>
</dbReference>
<organism evidence="6 7">
    <name type="scientific">Adineta steineri</name>
    <dbReference type="NCBI Taxonomy" id="433720"/>
    <lineage>
        <taxon>Eukaryota</taxon>
        <taxon>Metazoa</taxon>
        <taxon>Spiralia</taxon>
        <taxon>Gnathifera</taxon>
        <taxon>Rotifera</taxon>
        <taxon>Eurotatoria</taxon>
        <taxon>Bdelloidea</taxon>
        <taxon>Adinetida</taxon>
        <taxon>Adinetidae</taxon>
        <taxon>Adineta</taxon>
    </lineage>
</organism>
<dbReference type="InterPro" id="IPR036869">
    <property type="entry name" value="J_dom_sf"/>
</dbReference>
<dbReference type="GO" id="GO:0085020">
    <property type="term" value="P:protein K6-linked ubiquitination"/>
    <property type="evidence" value="ECO:0007669"/>
    <property type="project" value="TreeGrafter"/>
</dbReference>
<evidence type="ECO:0000313" key="5">
    <source>
        <dbReference type="EMBL" id="CAF1183636.1"/>
    </source>
</evidence>
<dbReference type="GO" id="GO:0070531">
    <property type="term" value="C:BRCA1-A complex"/>
    <property type="evidence" value="ECO:0007669"/>
    <property type="project" value="TreeGrafter"/>
</dbReference>
<protein>
    <recommendedName>
        <fullName evidence="4">J domain-containing protein</fullName>
    </recommendedName>
</protein>
<evidence type="ECO:0000259" key="4">
    <source>
        <dbReference type="PROSITE" id="PS50076"/>
    </source>
</evidence>
<evidence type="ECO:0000313" key="7">
    <source>
        <dbReference type="Proteomes" id="UP000663832"/>
    </source>
</evidence>
<evidence type="ECO:0000256" key="1">
    <source>
        <dbReference type="ARBA" id="ARBA00022737"/>
    </source>
</evidence>
<keyword evidence="7" id="KW-1185">Reference proteome</keyword>
<dbReference type="OrthoDB" id="194358at2759"/>
<feature type="repeat" description="ANK" evidence="3">
    <location>
        <begin position="395"/>
        <end position="427"/>
    </location>
</feature>
<dbReference type="InterPro" id="IPR018253">
    <property type="entry name" value="DnaJ_domain_CS"/>
</dbReference>
<keyword evidence="1" id="KW-0677">Repeat</keyword>
<accession>A0A815MH09</accession>
<evidence type="ECO:0000313" key="6">
    <source>
        <dbReference type="EMBL" id="CAF1421480.1"/>
    </source>
</evidence>
<dbReference type="InterPro" id="IPR002110">
    <property type="entry name" value="Ankyrin_rpt"/>
</dbReference>
<feature type="repeat" description="ANK" evidence="3">
    <location>
        <begin position="274"/>
        <end position="306"/>
    </location>
</feature>
<evidence type="ECO:0000256" key="2">
    <source>
        <dbReference type="ARBA" id="ARBA00023043"/>
    </source>
</evidence>
<evidence type="ECO:0000256" key="3">
    <source>
        <dbReference type="PROSITE-ProRule" id="PRU00023"/>
    </source>
</evidence>
<dbReference type="Gene3D" id="1.25.40.20">
    <property type="entry name" value="Ankyrin repeat-containing domain"/>
    <property type="match status" value="3"/>
</dbReference>
<feature type="domain" description="J" evidence="4">
    <location>
        <begin position="7"/>
        <end position="75"/>
    </location>
</feature>
<comment type="caution">
    <text evidence="6">The sequence shown here is derived from an EMBL/GenBank/DDBJ whole genome shotgun (WGS) entry which is preliminary data.</text>
</comment>
<reference evidence="6" key="1">
    <citation type="submission" date="2021-02" db="EMBL/GenBank/DDBJ databases">
        <authorList>
            <person name="Nowell W R."/>
        </authorList>
    </citation>
    <scope>NUCLEOTIDE SEQUENCE</scope>
</reference>
<dbReference type="PROSITE" id="PS50088">
    <property type="entry name" value="ANK_REPEAT"/>
    <property type="match status" value="4"/>
</dbReference>
<dbReference type="InterPro" id="IPR001623">
    <property type="entry name" value="DnaJ_domain"/>
</dbReference>
<dbReference type="EMBL" id="CAJNOM010000409">
    <property type="protein sequence ID" value="CAF1421480.1"/>
    <property type="molecule type" value="Genomic_DNA"/>
</dbReference>
<dbReference type="SUPFAM" id="SSF46565">
    <property type="entry name" value="Chaperone J-domain"/>
    <property type="match status" value="1"/>
</dbReference>